<dbReference type="Pfam" id="PF07004">
    <property type="entry name" value="SHIPPO-rpt"/>
    <property type="match status" value="8"/>
</dbReference>
<gene>
    <name evidence="2" type="ORF">IRJ41_016871</name>
</gene>
<dbReference type="InterPro" id="IPR010736">
    <property type="entry name" value="SHIPPO-rpt"/>
</dbReference>
<sequence>MYDRAPRLTLNSSTSGVGPGSYNISRSHVSKGDSYAPFLSLCSRDQGFLRSGSDLICPGPGQYNSDIIRSHIVGGNSLQNRSKRFEDVVSDVPGPGAYDVSPAGKRMNHPEKSPRQGLSKGVKLLPSPDAPSIPSPGQAFGYEEDPRGVLHRFNPPIKDQTLGPAFYSPAPEELFSSQKYKGVNFSQMMGRRDQVKDADGPGPGQYEPQEDHTALYENVNLRREQRGRPELILPRYHELIAQQEEKKGVPGPGQYHIQSQFERASNPHGVSNPPFLAQAQRFSPVKDEAPPVGAYDDPRGALDVLKKPRAVNKSPFGLSTVRFLPENRMNATPGPGSYNVYDYSLAQESLKKANLKGKRNGAFGCVAPRQLFQPSKEETQSPGPARYKVKTYEELYKKRSSAAFKSATERLVGSLCAQDTPPPGSYNVCESFEKIHGPRRYSEPRSEKARKRHGSFLSAAPRDLAFIHSDPHIPGPGHYSPDVKSSSMLALIGSKEDRFKCWKDISPGPGAYELSPGLKDTVLKGTFNVTLHNPLTSSARSLHSLRSLRKPSAHSGA</sequence>
<comment type="caution">
    <text evidence="2">The sequence shown here is derived from an EMBL/GenBank/DDBJ whole genome shotgun (WGS) entry which is preliminary data.</text>
</comment>
<protein>
    <submittedName>
        <fullName evidence="2">Sperm-tail PG-rich repeat-containing protein 2</fullName>
    </submittedName>
</protein>
<accession>A0A9W7X449</accession>
<feature type="region of interest" description="Disordered" evidence="1">
    <location>
        <begin position="1"/>
        <end position="21"/>
    </location>
</feature>
<dbReference type="PANTHER" id="PTHR21580:SF60">
    <property type="entry name" value="SPERM-TAIL PG-RICH REPEAT-CONTAINING PROTEIN 2"/>
    <property type="match status" value="1"/>
</dbReference>
<dbReference type="Proteomes" id="UP001059041">
    <property type="component" value="Linkage Group LG2"/>
</dbReference>
<feature type="region of interest" description="Disordered" evidence="1">
    <location>
        <begin position="99"/>
        <end position="132"/>
    </location>
</feature>
<proteinExistence type="predicted"/>
<evidence type="ECO:0000313" key="3">
    <source>
        <dbReference type="Proteomes" id="UP001059041"/>
    </source>
</evidence>
<keyword evidence="3" id="KW-1185">Reference proteome</keyword>
<feature type="compositionally biased region" description="Polar residues" evidence="1">
    <location>
        <begin position="9"/>
        <end position="21"/>
    </location>
</feature>
<organism evidence="2 3">
    <name type="scientific">Triplophysa rosa</name>
    <name type="common">Cave loach</name>
    <dbReference type="NCBI Taxonomy" id="992332"/>
    <lineage>
        <taxon>Eukaryota</taxon>
        <taxon>Metazoa</taxon>
        <taxon>Chordata</taxon>
        <taxon>Craniata</taxon>
        <taxon>Vertebrata</taxon>
        <taxon>Euteleostomi</taxon>
        <taxon>Actinopterygii</taxon>
        <taxon>Neopterygii</taxon>
        <taxon>Teleostei</taxon>
        <taxon>Ostariophysi</taxon>
        <taxon>Cypriniformes</taxon>
        <taxon>Nemacheilidae</taxon>
        <taxon>Triplophysa</taxon>
    </lineage>
</organism>
<name>A0A9W7X449_TRIRA</name>
<dbReference type="InterPro" id="IPR051291">
    <property type="entry name" value="CIMAP"/>
</dbReference>
<dbReference type="AlphaFoldDB" id="A0A9W7X449"/>
<dbReference type="PANTHER" id="PTHR21580">
    <property type="entry name" value="SHIPPO-1-RELATED"/>
    <property type="match status" value="1"/>
</dbReference>
<evidence type="ECO:0000256" key="1">
    <source>
        <dbReference type="SAM" id="MobiDB-lite"/>
    </source>
</evidence>
<dbReference type="EMBL" id="JAFHDT010000002">
    <property type="protein sequence ID" value="KAI7813410.1"/>
    <property type="molecule type" value="Genomic_DNA"/>
</dbReference>
<reference evidence="2" key="1">
    <citation type="submission" date="2021-02" db="EMBL/GenBank/DDBJ databases">
        <title>Comparative genomics reveals that relaxation of natural selection precedes convergent phenotypic evolution of cavefish.</title>
        <authorList>
            <person name="Peng Z."/>
        </authorList>
    </citation>
    <scope>NUCLEOTIDE SEQUENCE</scope>
    <source>
        <tissue evidence="2">Muscle</tissue>
    </source>
</reference>
<evidence type="ECO:0000313" key="2">
    <source>
        <dbReference type="EMBL" id="KAI7813410.1"/>
    </source>
</evidence>